<dbReference type="GO" id="GO:0003677">
    <property type="term" value="F:DNA binding"/>
    <property type="evidence" value="ECO:0007669"/>
    <property type="project" value="UniProtKB-UniRule"/>
</dbReference>
<evidence type="ECO:0000259" key="3">
    <source>
        <dbReference type="PROSITE" id="PS50977"/>
    </source>
</evidence>
<name>A0A239Y1L6_9CORY</name>
<keyword evidence="1 2" id="KW-0238">DNA-binding</keyword>
<evidence type="ECO:0000313" key="5">
    <source>
        <dbReference type="Proteomes" id="UP000215374"/>
    </source>
</evidence>
<dbReference type="EMBL" id="LT906467">
    <property type="protein sequence ID" value="SNV53119.1"/>
    <property type="molecule type" value="Genomic_DNA"/>
</dbReference>
<dbReference type="Gene3D" id="1.10.357.10">
    <property type="entry name" value="Tetracycline Repressor, domain 2"/>
    <property type="match status" value="1"/>
</dbReference>
<sequence length="191" mass="21148">MARREGSMDPRAVRTRGAFLNATRELQLENKTEDITVSAIVKRAGMSRQVFYEHYDGRDAVVGALIEHTFRPVIDAYIKEYIESDNPRAAIDVLVGGMYEERDLLLNVVGGPALPAVLGVFTTPEQPMLRNAVDSLQERLGKIDQQYQEDLGDLLRAGAFRLMVKSVREAGSAAEAADRVAEVLGILRKAF</sequence>
<dbReference type="RefSeq" id="WP_038587585.1">
    <property type="nucleotide sequence ID" value="NZ_CP009211.1"/>
</dbReference>
<reference evidence="4 5" key="1">
    <citation type="submission" date="2017-06" db="EMBL/GenBank/DDBJ databases">
        <authorList>
            <consortium name="Pathogen Informatics"/>
        </authorList>
    </citation>
    <scope>NUCLEOTIDE SEQUENCE [LARGE SCALE GENOMIC DNA]</scope>
    <source>
        <strain evidence="4 5">NCTC13015</strain>
    </source>
</reference>
<evidence type="ECO:0000256" key="2">
    <source>
        <dbReference type="PROSITE-ProRule" id="PRU00335"/>
    </source>
</evidence>
<dbReference type="Proteomes" id="UP000215374">
    <property type="component" value="Chromosome 1"/>
</dbReference>
<dbReference type="InterPro" id="IPR009057">
    <property type="entry name" value="Homeodomain-like_sf"/>
</dbReference>
<evidence type="ECO:0000313" key="4">
    <source>
        <dbReference type="EMBL" id="SNV53119.1"/>
    </source>
</evidence>
<evidence type="ECO:0000256" key="1">
    <source>
        <dbReference type="ARBA" id="ARBA00023125"/>
    </source>
</evidence>
<organism evidence="4 5">
    <name type="scientific">Corynebacterium imitans</name>
    <dbReference type="NCBI Taxonomy" id="156978"/>
    <lineage>
        <taxon>Bacteria</taxon>
        <taxon>Bacillati</taxon>
        <taxon>Actinomycetota</taxon>
        <taxon>Actinomycetes</taxon>
        <taxon>Mycobacteriales</taxon>
        <taxon>Corynebacteriaceae</taxon>
        <taxon>Corynebacterium</taxon>
    </lineage>
</organism>
<accession>A0A239Y1L6</accession>
<feature type="domain" description="HTH tetR-type" evidence="3">
    <location>
        <begin position="13"/>
        <end position="73"/>
    </location>
</feature>
<dbReference type="SUPFAM" id="SSF46689">
    <property type="entry name" value="Homeodomain-like"/>
    <property type="match status" value="1"/>
</dbReference>
<dbReference type="Pfam" id="PF00440">
    <property type="entry name" value="TetR_N"/>
    <property type="match status" value="1"/>
</dbReference>
<proteinExistence type="predicted"/>
<gene>
    <name evidence="4" type="ORF">SAMEA4535761_00137</name>
</gene>
<feature type="DNA-binding region" description="H-T-H motif" evidence="2">
    <location>
        <begin position="36"/>
        <end position="55"/>
    </location>
</feature>
<dbReference type="PROSITE" id="PS50977">
    <property type="entry name" value="HTH_TETR_2"/>
    <property type="match status" value="1"/>
</dbReference>
<dbReference type="AlphaFoldDB" id="A0A239Y1L6"/>
<protein>
    <submittedName>
        <fullName evidence="4">HTH-type transcriptional regulator</fullName>
    </submittedName>
</protein>
<dbReference type="OrthoDB" id="3193022at2"/>
<dbReference type="InterPro" id="IPR001647">
    <property type="entry name" value="HTH_TetR"/>
</dbReference>